<name>N1Q340_DOTSN</name>
<evidence type="ECO:0000256" key="8">
    <source>
        <dbReference type="SAM" id="Phobius"/>
    </source>
</evidence>
<dbReference type="AlphaFoldDB" id="N1Q340"/>
<dbReference type="PANTHER" id="PTHR11972:SF69">
    <property type="entry name" value="FERRIC REDUCTION OXIDASE 6-RELATED"/>
    <property type="match status" value="1"/>
</dbReference>
<evidence type="ECO:0000256" key="1">
    <source>
        <dbReference type="ARBA" id="ARBA00004141"/>
    </source>
</evidence>
<keyword evidence="5" id="KW-0560">Oxidoreductase</keyword>
<proteinExistence type="predicted"/>
<dbReference type="eggNOG" id="KOG0039">
    <property type="taxonomic scope" value="Eukaryota"/>
</dbReference>
<evidence type="ECO:0000256" key="6">
    <source>
        <dbReference type="ARBA" id="ARBA00023065"/>
    </source>
</evidence>
<evidence type="ECO:0000313" key="10">
    <source>
        <dbReference type="EMBL" id="EME49618.1"/>
    </source>
</evidence>
<keyword evidence="7 8" id="KW-0472">Membrane</keyword>
<dbReference type="InterPro" id="IPR039261">
    <property type="entry name" value="FNR_nucleotide-bd"/>
</dbReference>
<dbReference type="STRING" id="675120.N1Q340"/>
<dbReference type="Gene3D" id="3.40.50.80">
    <property type="entry name" value="Nucleotide-binding domain of ferredoxin-NADP reductase (FNR) module"/>
    <property type="match status" value="1"/>
</dbReference>
<comment type="subcellular location">
    <subcellularLocation>
        <location evidence="1">Membrane</location>
        <topology evidence="1">Multi-pass membrane protein</topology>
    </subcellularLocation>
</comment>
<dbReference type="OrthoDB" id="167398at2759"/>
<dbReference type="Pfam" id="PF01794">
    <property type="entry name" value="Ferric_reduct"/>
    <property type="match status" value="1"/>
</dbReference>
<feature type="transmembrane region" description="Helical" evidence="8">
    <location>
        <begin position="188"/>
        <end position="208"/>
    </location>
</feature>
<keyword evidence="4 8" id="KW-1133">Transmembrane helix</keyword>
<evidence type="ECO:0000256" key="7">
    <source>
        <dbReference type="ARBA" id="ARBA00023136"/>
    </source>
</evidence>
<feature type="domain" description="Ferric oxidoreductase" evidence="9">
    <location>
        <begin position="159"/>
        <end position="289"/>
    </location>
</feature>
<evidence type="ECO:0000256" key="5">
    <source>
        <dbReference type="ARBA" id="ARBA00023002"/>
    </source>
</evidence>
<dbReference type="GO" id="GO:0005886">
    <property type="term" value="C:plasma membrane"/>
    <property type="evidence" value="ECO:0007669"/>
    <property type="project" value="TreeGrafter"/>
</dbReference>
<gene>
    <name evidence="10" type="ORF">DOTSEDRAFT_68412</name>
</gene>
<dbReference type="InterPro" id="IPR050369">
    <property type="entry name" value="RBOH/FRE"/>
</dbReference>
<dbReference type="HOGENOM" id="CLU_533213_0_0_1"/>
<sequence>MQTMPLTSFRHKVSYLIAPTLLLSCAGLTIGLTYAPCYSSYCVEYFFPYYARIHIALFYGLLAAILLSLTARTWSFPLQRLSQWHVSEKHVPLAGKPLSGGAFLLSAVILGATFGSTAYWYDVQQRFWFDRGAMVDWTEHMFRLAWCSITGHWCDIWAGLVVIPVGRNSILGNTFNIHSSTLLLVHKLLAYGLFVFATIHGLFFFSWLDAYLKASTQVQGHFQTDNPAYSWEETDAMGYYYAFTLPIGLIAGWVLIPVMIITGLPWLRRKHYNAFYFTHIILAFLLIWALCVHSSTGFYFLLPGLVLWVADWLWRTQNSLYTKQEVQVEYAGNDWCRIRLPSDSKAAPSGSEKSLESGHLSEGSQKWVVPVSSSSPIATYYLNIGQISRLEAHPFSAVYSTASESGPVLLFQRGPAKKGDKKRDKEWTWKLSYLAHDAANSGQSLSLSARIEGPYHHHVPEMHAANHILLLVGGTGVTAALSVASWWAGKYSDSQPPTQRSLRLIWSTRGQADWQLQEVEELRRTVKECPNMELVLHDSTQAGRVDPQNALDDFLGPVACKSTSPALGCGASKSQKEGTAWTYVSGPEGLMKSAEAACVRQQISLRKASKAKPTGISNLTWYISDFNV</sequence>
<dbReference type="EMBL" id="KB446535">
    <property type="protein sequence ID" value="EME49618.1"/>
    <property type="molecule type" value="Genomic_DNA"/>
</dbReference>
<evidence type="ECO:0000313" key="11">
    <source>
        <dbReference type="Proteomes" id="UP000016933"/>
    </source>
</evidence>
<keyword evidence="3" id="KW-0249">Electron transport</keyword>
<feature type="transmembrane region" description="Helical" evidence="8">
    <location>
        <begin position="102"/>
        <end position="121"/>
    </location>
</feature>
<keyword evidence="2 8" id="KW-0812">Transmembrane</keyword>
<evidence type="ECO:0000256" key="4">
    <source>
        <dbReference type="ARBA" id="ARBA00022989"/>
    </source>
</evidence>
<organism evidence="10 11">
    <name type="scientific">Dothistroma septosporum (strain NZE10 / CBS 128990)</name>
    <name type="common">Red band needle blight fungus</name>
    <name type="synonym">Mycosphaerella pini</name>
    <dbReference type="NCBI Taxonomy" id="675120"/>
    <lineage>
        <taxon>Eukaryota</taxon>
        <taxon>Fungi</taxon>
        <taxon>Dikarya</taxon>
        <taxon>Ascomycota</taxon>
        <taxon>Pezizomycotina</taxon>
        <taxon>Dothideomycetes</taxon>
        <taxon>Dothideomycetidae</taxon>
        <taxon>Mycosphaerellales</taxon>
        <taxon>Mycosphaerellaceae</taxon>
        <taxon>Dothistroma</taxon>
    </lineage>
</organism>
<dbReference type="PANTHER" id="PTHR11972">
    <property type="entry name" value="NADPH OXIDASE"/>
    <property type="match status" value="1"/>
</dbReference>
<evidence type="ECO:0000256" key="2">
    <source>
        <dbReference type="ARBA" id="ARBA00022692"/>
    </source>
</evidence>
<dbReference type="Proteomes" id="UP000016933">
    <property type="component" value="Unassembled WGS sequence"/>
</dbReference>
<dbReference type="InterPro" id="IPR013130">
    <property type="entry name" value="Fe3_Rdtase_TM_dom"/>
</dbReference>
<keyword evidence="6" id="KW-0813">Transport</keyword>
<feature type="transmembrane region" description="Helical" evidence="8">
    <location>
        <begin position="49"/>
        <end position="71"/>
    </location>
</feature>
<feature type="transmembrane region" description="Helical" evidence="8">
    <location>
        <begin position="239"/>
        <end position="261"/>
    </location>
</feature>
<reference evidence="10" key="1">
    <citation type="journal article" date="2012" name="PLoS Pathog.">
        <title>Diverse lifestyles and strategies of plant pathogenesis encoded in the genomes of eighteen Dothideomycetes fungi.</title>
        <authorList>
            <person name="Ohm R.A."/>
            <person name="Feau N."/>
            <person name="Henrissat B."/>
            <person name="Schoch C.L."/>
            <person name="Horwitz B.A."/>
            <person name="Barry K.W."/>
            <person name="Condon B.J."/>
            <person name="Copeland A.C."/>
            <person name="Dhillon B."/>
            <person name="Glaser F."/>
            <person name="Hesse C.N."/>
            <person name="Kosti I."/>
            <person name="LaButti K."/>
            <person name="Lindquist E.A."/>
            <person name="Lucas S."/>
            <person name="Salamov A.A."/>
            <person name="Bradshaw R.E."/>
            <person name="Ciuffetti L."/>
            <person name="Hamelin R.C."/>
            <person name="Kema G.H.J."/>
            <person name="Lawrence C."/>
            <person name="Scott J.A."/>
            <person name="Spatafora J.W."/>
            <person name="Turgeon B.G."/>
            <person name="de Wit P.J.G.M."/>
            <person name="Zhong S."/>
            <person name="Goodwin S.B."/>
            <person name="Grigoriev I.V."/>
        </authorList>
    </citation>
    <scope>NUCLEOTIDE SEQUENCE [LARGE SCALE GENOMIC DNA]</scope>
    <source>
        <strain evidence="10">NZE10</strain>
    </source>
</reference>
<dbReference type="OMA" id="TRNWVWS"/>
<dbReference type="GO" id="GO:0016175">
    <property type="term" value="F:superoxide-generating NAD(P)H oxidase activity"/>
    <property type="evidence" value="ECO:0007669"/>
    <property type="project" value="TreeGrafter"/>
</dbReference>
<dbReference type="GO" id="GO:0006811">
    <property type="term" value="P:monoatomic ion transport"/>
    <property type="evidence" value="ECO:0007669"/>
    <property type="project" value="UniProtKB-KW"/>
</dbReference>
<feature type="transmembrane region" description="Helical" evidence="8">
    <location>
        <begin position="141"/>
        <end position="167"/>
    </location>
</feature>
<accession>N1Q340</accession>
<keyword evidence="6" id="KW-0406">Ion transport</keyword>
<evidence type="ECO:0000259" key="9">
    <source>
        <dbReference type="Pfam" id="PF01794"/>
    </source>
</evidence>
<keyword evidence="11" id="KW-1185">Reference proteome</keyword>
<protein>
    <recommendedName>
        <fullName evidence="9">Ferric oxidoreductase domain-containing protein</fullName>
    </recommendedName>
</protein>
<evidence type="ECO:0000256" key="3">
    <source>
        <dbReference type="ARBA" id="ARBA00022982"/>
    </source>
</evidence>
<dbReference type="CDD" id="cd06186">
    <property type="entry name" value="NOX_Duox_like_FAD_NADP"/>
    <property type="match status" value="1"/>
</dbReference>
<reference evidence="10" key="2">
    <citation type="submission" date="2012-09" db="EMBL/GenBank/DDBJ databases">
        <title>The Genomes of the Fungal Plant Pathogens Cladosporium fulvum and Dothistroma septosporum Reveal Adaptation to Different Hosts and Lifestyles but also Signatures of Common Ancestry.</title>
        <authorList>
            <consortium name="DOE Joint Genome Institute"/>
            <person name="de Wit P.J.G.M."/>
            <person name="van der Burgt A."/>
            <person name="Okmen B."/>
            <person name="Stergiopoulos I."/>
            <person name="Abd-Elsalam K."/>
            <person name="Aerts A.L."/>
            <person name="Bahkali A.H.A."/>
            <person name="Beenen H.G."/>
            <person name="Chettri P."/>
            <person name="Cox M.P."/>
            <person name="Datema E."/>
            <person name="de Vries R.P."/>
            <person name="Dhillon B."/>
            <person name="Ganley A.R."/>
            <person name="Griffiths S."/>
            <person name="Guo Y."/>
            <person name="Hamelin R.C."/>
            <person name="Henrissat B."/>
            <person name="Kabir M.S."/>
            <person name="Jashni M.K."/>
            <person name="Kema G."/>
            <person name="Klaubauf S."/>
            <person name="Lapidus A."/>
            <person name="Levasseur A."/>
            <person name="Lindquist E."/>
            <person name="Mehrabi R."/>
            <person name="Ohm R.A."/>
            <person name="Owen T.J."/>
            <person name="Salamov A."/>
            <person name="Schwelm A."/>
            <person name="Schijlen E."/>
            <person name="Sun H."/>
            <person name="den Burg H.A."/>
            <person name="van Ham R.C.H.J."/>
            <person name="Zhang S."/>
            <person name="Goodwin S.B."/>
            <person name="Grigoriev I.V."/>
            <person name="Collemare J."/>
            <person name="Bradshaw R.E."/>
        </authorList>
    </citation>
    <scope>NUCLEOTIDE SEQUENCE</scope>
    <source>
        <strain evidence="10">NZE10</strain>
    </source>
</reference>
<dbReference type="SUPFAM" id="SSF52343">
    <property type="entry name" value="Ferredoxin reductase-like, C-terminal NADP-linked domain"/>
    <property type="match status" value="1"/>
</dbReference>